<feature type="compositionally biased region" description="Polar residues" evidence="16">
    <location>
        <begin position="82"/>
        <end position="92"/>
    </location>
</feature>
<reference evidence="23" key="1">
    <citation type="journal article" date="2015" name="Proc. Natl. Acad. Sci. U.S.A.">
        <title>Genome sequence of the Asian Tiger mosquito, Aedes albopictus, reveals insights into its biology, genetics, and evolution.</title>
        <authorList>
            <person name="Chen X.G."/>
            <person name="Jiang X."/>
            <person name="Gu J."/>
            <person name="Xu M."/>
            <person name="Wu Y."/>
            <person name="Deng Y."/>
            <person name="Zhang C."/>
            <person name="Bonizzoni M."/>
            <person name="Dermauw W."/>
            <person name="Vontas J."/>
            <person name="Armbruster P."/>
            <person name="Huang X."/>
            <person name="Yang Y."/>
            <person name="Zhang H."/>
            <person name="He W."/>
            <person name="Peng H."/>
            <person name="Liu Y."/>
            <person name="Wu K."/>
            <person name="Chen J."/>
            <person name="Lirakis M."/>
            <person name="Topalis P."/>
            <person name="Van Leeuwen T."/>
            <person name="Hall A.B."/>
            <person name="Jiang X."/>
            <person name="Thorpe C."/>
            <person name="Mueller R.L."/>
            <person name="Sun C."/>
            <person name="Waterhouse R.M."/>
            <person name="Yan G."/>
            <person name="Tu Z.J."/>
            <person name="Fang X."/>
            <person name="James A.A."/>
        </authorList>
    </citation>
    <scope>NUCLEOTIDE SEQUENCE [LARGE SCALE GENOMIC DNA]</scope>
    <source>
        <strain evidence="23">Foshan</strain>
    </source>
</reference>
<dbReference type="SMART" id="SM00317">
    <property type="entry name" value="SET"/>
    <property type="match status" value="1"/>
</dbReference>
<evidence type="ECO:0000256" key="7">
    <source>
        <dbReference type="ARBA" id="ARBA00022771"/>
    </source>
</evidence>
<feature type="domain" description="PHD-type" evidence="21">
    <location>
        <begin position="1720"/>
        <end position="1828"/>
    </location>
</feature>
<dbReference type="InterPro" id="IPR047219">
    <property type="entry name" value="KMT2A_2B_SET"/>
</dbReference>
<evidence type="ECO:0000259" key="19">
    <source>
        <dbReference type="PROSITE" id="PS50868"/>
    </source>
</evidence>
<dbReference type="InterPro" id="IPR011011">
    <property type="entry name" value="Znf_FYVE_PHD"/>
</dbReference>
<dbReference type="InterPro" id="IPR001965">
    <property type="entry name" value="Znf_PHD"/>
</dbReference>
<dbReference type="InterPro" id="IPR003889">
    <property type="entry name" value="FYrich_C"/>
</dbReference>
<dbReference type="CDD" id="cd15664">
    <property type="entry name" value="ePHD_KMT2A_like"/>
    <property type="match status" value="1"/>
</dbReference>
<keyword evidence="11" id="KW-0103">Bromodomain</keyword>
<dbReference type="Gene3D" id="1.20.920.10">
    <property type="entry name" value="Bromodomain-like"/>
    <property type="match status" value="1"/>
</dbReference>
<protein>
    <recommendedName>
        <fullName evidence="24">Histone-lysine N-methyltransferase</fullName>
    </recommendedName>
</protein>
<dbReference type="EnsemblMetazoa" id="AALFPA23_020501.R30277">
    <property type="protein sequence ID" value="AALFPA23_020501.P30277"/>
    <property type="gene ID" value="AALFPA23_020501"/>
</dbReference>
<reference evidence="22" key="2">
    <citation type="submission" date="2025-05" db="UniProtKB">
        <authorList>
            <consortium name="EnsemblMetazoa"/>
        </authorList>
    </citation>
    <scope>IDENTIFICATION</scope>
    <source>
        <strain evidence="22">Foshan</strain>
    </source>
</reference>
<evidence type="ECO:0000256" key="4">
    <source>
        <dbReference type="ARBA" id="ARBA00022691"/>
    </source>
</evidence>
<evidence type="ECO:0000256" key="15">
    <source>
        <dbReference type="PROSITE-ProRule" id="PRU00146"/>
    </source>
</evidence>
<feature type="compositionally biased region" description="Basic and acidic residues" evidence="16">
    <location>
        <begin position="3534"/>
        <end position="3552"/>
    </location>
</feature>
<dbReference type="RefSeq" id="XP_062713017.1">
    <property type="nucleotide sequence ID" value="XM_062857033.1"/>
</dbReference>
<dbReference type="InterPro" id="IPR036427">
    <property type="entry name" value="Bromodomain-like_sf"/>
</dbReference>
<dbReference type="SUPFAM" id="SSF57903">
    <property type="entry name" value="FYVE/PHD zinc finger"/>
    <property type="match status" value="2"/>
</dbReference>
<keyword evidence="13" id="KW-0804">Transcription</keyword>
<dbReference type="CDD" id="cd19170">
    <property type="entry name" value="SET_KMT2A_2B"/>
    <property type="match status" value="1"/>
</dbReference>
<dbReference type="InterPro" id="IPR019787">
    <property type="entry name" value="Znf_PHD-finger"/>
</dbReference>
<dbReference type="InterPro" id="IPR013083">
    <property type="entry name" value="Znf_RING/FYVE/PHD"/>
</dbReference>
<dbReference type="Pfam" id="PF00628">
    <property type="entry name" value="PHD"/>
    <property type="match status" value="1"/>
</dbReference>
<comment type="subcellular location">
    <subcellularLocation>
        <location evidence="1">Nucleus</location>
    </subcellularLocation>
</comment>
<feature type="region of interest" description="Disordered" evidence="16">
    <location>
        <begin position="2064"/>
        <end position="2087"/>
    </location>
</feature>
<dbReference type="SMART" id="SM00249">
    <property type="entry name" value="PHD"/>
    <property type="match status" value="4"/>
</dbReference>
<feature type="compositionally biased region" description="Low complexity" evidence="16">
    <location>
        <begin position="239"/>
        <end position="278"/>
    </location>
</feature>
<dbReference type="InterPro" id="IPR034732">
    <property type="entry name" value="EPHD"/>
</dbReference>
<feature type="region of interest" description="Disordered" evidence="16">
    <location>
        <begin position="1007"/>
        <end position="1041"/>
    </location>
</feature>
<keyword evidence="14" id="KW-0539">Nucleus</keyword>
<keyword evidence="2" id="KW-0489">Methyltransferase</keyword>
<feature type="domain" description="SET" evidence="18">
    <location>
        <begin position="3779"/>
        <end position="3895"/>
    </location>
</feature>
<evidence type="ECO:0000256" key="13">
    <source>
        <dbReference type="ARBA" id="ARBA00023163"/>
    </source>
</evidence>
<dbReference type="Proteomes" id="UP000069940">
    <property type="component" value="Unassembled WGS sequence"/>
</dbReference>
<dbReference type="Pfam" id="PF13771">
    <property type="entry name" value="zf-HC5HC2H"/>
    <property type="match status" value="1"/>
</dbReference>
<dbReference type="PROSITE" id="PS51542">
    <property type="entry name" value="FYRN"/>
    <property type="match status" value="1"/>
</dbReference>
<dbReference type="PROSITE" id="PS50868">
    <property type="entry name" value="POST_SET"/>
    <property type="match status" value="1"/>
</dbReference>
<name>A0ABM1ZPU2_AEDAL</name>
<evidence type="ECO:0000256" key="10">
    <source>
        <dbReference type="ARBA" id="ARBA00023015"/>
    </source>
</evidence>
<keyword evidence="8" id="KW-0862">Zinc</keyword>
<feature type="region of interest" description="Disordered" evidence="16">
    <location>
        <begin position="929"/>
        <end position="980"/>
    </location>
</feature>
<dbReference type="InterPro" id="IPR046341">
    <property type="entry name" value="SET_dom_sf"/>
</dbReference>
<dbReference type="SMART" id="SM00541">
    <property type="entry name" value="FYRN"/>
    <property type="match status" value="1"/>
</dbReference>
<evidence type="ECO:0000259" key="17">
    <source>
        <dbReference type="PROSITE" id="PS50016"/>
    </source>
</evidence>
<feature type="compositionally biased region" description="Acidic residues" evidence="16">
    <location>
        <begin position="112"/>
        <end position="145"/>
    </location>
</feature>
<feature type="region of interest" description="Disordered" evidence="16">
    <location>
        <begin position="1"/>
        <end position="20"/>
    </location>
</feature>
<feature type="region of interest" description="Disordered" evidence="16">
    <location>
        <begin position="473"/>
        <end position="588"/>
    </location>
</feature>
<dbReference type="InterPro" id="IPR001628">
    <property type="entry name" value="Znf_hrmn_rcpt"/>
</dbReference>
<feature type="compositionally biased region" description="Basic and acidic residues" evidence="16">
    <location>
        <begin position="947"/>
        <end position="965"/>
    </location>
</feature>
<evidence type="ECO:0000313" key="22">
    <source>
        <dbReference type="EnsemblMetazoa" id="AALFPA23_020501.P30277"/>
    </source>
</evidence>
<dbReference type="CDD" id="cd15508">
    <property type="entry name" value="PHD3_KMT2A_like"/>
    <property type="match status" value="1"/>
</dbReference>
<keyword evidence="7 15" id="KW-0863">Zinc-finger</keyword>
<dbReference type="PROSITE" id="PS50280">
    <property type="entry name" value="SET"/>
    <property type="match status" value="1"/>
</dbReference>
<feature type="domain" description="PHD-type" evidence="17">
    <location>
        <begin position="1357"/>
        <end position="1406"/>
    </location>
</feature>
<feature type="compositionally biased region" description="Low complexity" evidence="16">
    <location>
        <begin position="41"/>
        <end position="81"/>
    </location>
</feature>
<feature type="compositionally biased region" description="Low complexity" evidence="16">
    <location>
        <begin position="398"/>
        <end position="425"/>
    </location>
</feature>
<evidence type="ECO:0008006" key="24">
    <source>
        <dbReference type="Google" id="ProtNLM"/>
    </source>
</evidence>
<dbReference type="InterPro" id="IPR003888">
    <property type="entry name" value="FYrich_N"/>
</dbReference>
<dbReference type="Pfam" id="PF00856">
    <property type="entry name" value="SET"/>
    <property type="match status" value="1"/>
</dbReference>
<keyword evidence="6" id="KW-0677">Repeat</keyword>
<feature type="domain" description="PHD-type" evidence="17">
    <location>
        <begin position="1281"/>
        <end position="1360"/>
    </location>
</feature>
<evidence type="ECO:0000313" key="23">
    <source>
        <dbReference type="Proteomes" id="UP000069940"/>
    </source>
</evidence>
<evidence type="ECO:0000256" key="14">
    <source>
        <dbReference type="ARBA" id="ARBA00023242"/>
    </source>
</evidence>
<evidence type="ECO:0000256" key="12">
    <source>
        <dbReference type="ARBA" id="ARBA00023125"/>
    </source>
</evidence>
<feature type="compositionally biased region" description="Basic and acidic residues" evidence="16">
    <location>
        <begin position="521"/>
        <end position="572"/>
    </location>
</feature>
<feature type="region of interest" description="Disordered" evidence="16">
    <location>
        <begin position="398"/>
        <end position="461"/>
    </location>
</feature>
<keyword evidence="12" id="KW-0238">DNA-binding</keyword>
<feature type="region of interest" description="Disordered" evidence="16">
    <location>
        <begin position="2290"/>
        <end position="2309"/>
    </location>
</feature>
<feature type="region of interest" description="Disordered" evidence="16">
    <location>
        <begin position="3531"/>
        <end position="3596"/>
    </location>
</feature>
<dbReference type="SUPFAM" id="SSF82199">
    <property type="entry name" value="SET domain"/>
    <property type="match status" value="1"/>
</dbReference>
<feature type="compositionally biased region" description="Low complexity" evidence="16">
    <location>
        <begin position="1007"/>
        <end position="1034"/>
    </location>
</feature>
<keyword evidence="10" id="KW-0805">Transcription regulation</keyword>
<feature type="compositionally biased region" description="Basic and acidic residues" evidence="16">
    <location>
        <begin position="146"/>
        <end position="170"/>
    </location>
</feature>
<organism evidence="22 23">
    <name type="scientific">Aedes albopictus</name>
    <name type="common">Asian tiger mosquito</name>
    <name type="synonym">Stegomyia albopicta</name>
    <dbReference type="NCBI Taxonomy" id="7160"/>
    <lineage>
        <taxon>Eukaryota</taxon>
        <taxon>Metazoa</taxon>
        <taxon>Ecdysozoa</taxon>
        <taxon>Arthropoda</taxon>
        <taxon>Hexapoda</taxon>
        <taxon>Insecta</taxon>
        <taxon>Pterygota</taxon>
        <taxon>Neoptera</taxon>
        <taxon>Endopterygota</taxon>
        <taxon>Diptera</taxon>
        <taxon>Nematocera</taxon>
        <taxon>Culicoidea</taxon>
        <taxon>Culicidae</taxon>
        <taxon>Culicinae</taxon>
        <taxon>Aedini</taxon>
        <taxon>Aedes</taxon>
        <taxon>Stegomyia</taxon>
    </lineage>
</organism>
<feature type="compositionally biased region" description="Low complexity" evidence="16">
    <location>
        <begin position="3559"/>
        <end position="3570"/>
    </location>
</feature>
<evidence type="ECO:0000256" key="9">
    <source>
        <dbReference type="ARBA" id="ARBA00022853"/>
    </source>
</evidence>
<keyword evidence="23" id="KW-1185">Reference proteome</keyword>
<keyword evidence="3" id="KW-0808">Transferase</keyword>
<feature type="region of interest" description="Disordered" evidence="16">
    <location>
        <begin position="1124"/>
        <end position="1152"/>
    </location>
</feature>
<dbReference type="PROSITE" id="PS51030">
    <property type="entry name" value="NUCLEAR_REC_DBD_2"/>
    <property type="match status" value="1"/>
</dbReference>
<feature type="domain" description="Nuclear receptor" evidence="20">
    <location>
        <begin position="726"/>
        <end position="838"/>
    </location>
</feature>
<feature type="domain" description="PHD-type" evidence="17">
    <location>
        <begin position="1434"/>
        <end position="1495"/>
    </location>
</feature>
<dbReference type="SMART" id="SM00508">
    <property type="entry name" value="PostSET"/>
    <property type="match status" value="1"/>
</dbReference>
<dbReference type="SMART" id="SM00542">
    <property type="entry name" value="FYRC"/>
    <property type="match status" value="1"/>
</dbReference>
<evidence type="ECO:0000256" key="8">
    <source>
        <dbReference type="ARBA" id="ARBA00022833"/>
    </source>
</evidence>
<keyword evidence="5" id="KW-0479">Metal-binding</keyword>
<evidence type="ECO:0000256" key="11">
    <source>
        <dbReference type="ARBA" id="ARBA00023117"/>
    </source>
</evidence>
<evidence type="ECO:0000259" key="21">
    <source>
        <dbReference type="PROSITE" id="PS51805"/>
    </source>
</evidence>
<dbReference type="CDD" id="cd15506">
    <property type="entry name" value="PHD1_KMT2A_like"/>
    <property type="match status" value="1"/>
</dbReference>
<dbReference type="Pfam" id="PF05964">
    <property type="entry name" value="FYRN"/>
    <property type="match status" value="1"/>
</dbReference>
<feature type="region of interest" description="Disordered" evidence="16">
    <location>
        <begin position="3067"/>
        <end position="3110"/>
    </location>
</feature>
<evidence type="ECO:0000259" key="20">
    <source>
        <dbReference type="PROSITE" id="PS51030"/>
    </source>
</evidence>
<sequence length="3917" mass="425393">MGKSKFPGKPSRLVNKKRVSVLSGAGLNTLASGASSDEDNNQQQQQHQEQENSSSTTEKLNQSLIQSQQQQQQQQQKQNQQPSSAKVSTSLLDNEEIDQDGDDDVSKHAADDSENGEDDEEDDDDEDDDDDEEDDDDDEEDDDDHNGDVIDDDHTSKEDKPETAMIDKRPTVKSNDVESPLNGAAENITTNSNEKSSSSPTPPASSSPTGNSFEMKPSSLSAIGSTLGKASTAVKESSHQSSPNSSTTAMTSSSVTSDKATPEPNTSETPAAAAASEQPPKPKKKSVTFHTTLETTDENIVKKVYNPSTVPLTPIIKKECLARPIRLKKSFNRKMKKRLQRLAMQAAAASSKSECILRPSLLSGVVQKSTEQTTSSFSAGSAGSLAASGEALAASAAATAATTPAPPSSTASQETGSNSNSGGESSEARNLESGGTQFGDKRFILPKRSAHSSRVIKPNKRFLDEFELEIKKKNKAAAAAAAASGSSSTGDSNSGGGKSSGNDSSSDKVSKSDAKVGNTEDSAKVGGEEEHGDKNEEGKKKREQVKKDVEELQRRISKSDAKDVPESPKENGDQPPRPPSSINNPFAKNSLLDASLSPLNANGSSLKLVKPSALSSTSPSSSLLSNAASSSLASASSIFGKSILRQPRLQFTTSLLNSNPLATPGGASSGTSLAPSSSLVPSAVSEGPFSLHLKPGAKLDSSKIFSSALNAAAAPSTPVVTPTASVPNCSICGIASNTRYYQQASKKFGVGCCDVCRKFISKMIKKLASSSSPTSSSHATMKCKNEGKCSIGPPLATTRTDHIKTRHISKERCHACWLKKCLGSFQLPPVLKIRLTQTLPLNMRQVETNNSNSHSAKKEPVENNIFSNSLVSGQNPAGSRILWHAGSMDKPEFAKSNSFLSLTNPLVQNNTTFGSSPPIKLNTTEKPSILAPSALGSPKGNKSPSVQKEEAVPATKEKKEEDLSKLSDTSSKTVKTRSKLETAVVTTTASDSPVSIAITTAVATTPVVTSSVTTTTAATSTTTTTTPTAAASPANGQDKRQRIDLKGPRVKHVCRSASIVLGQPLATFPEDATTLENIETPPSESVADMVEDNLATTNLETPVEQELPNPVDPILSCAECKEPDDLALSPPATPADMDTSGSTEKDLVIDEDQLPESISSTPTKEVEIAKPPPTPPPTVVKVEVVEVSREKEVPTARKIEEIERPTTRKATSSIRPQILKQNINAITKSFNTNIRAAGGQQAAPEIPSVPLISIDFWENYDPAEVSRTGFGLILSEEIPIKALCFLCGSSGLDELLFCVCCCEPYHQYCVKDEYNIRQVSLDDTNVSLLELTSTTMNAGSSPQQQALNRFNWMCPRCTVCYTCNMATGSKVKCQKCGKNYHTTCLGTSKRLLGADRPLICAACLKCKSCSTTNVTKFIGNLPMCTPCFRLRQKGNFCPLCQRCYEDNDFDLKMMECGDCKRWVHAKCEGLTDEQYNMLSALPENIEFICKKCGKNNECANVWRDAVAAEFKAGLLSVVKLLSKSRQACALLKLSPRKKTNNCTCSISTGKSISFYGFGNKDEGNMITKKAKLDEDSIYDFNSENSSSNSSFPPTTKCYCSVRPSRPSDISLVEIKQKINANEYYSLQDFNYDMNSLVNSIGSDELSTAYKEFLSETFPWFQNETKACTDALEEAMCGEEMGDYSHVAGMVVEPDQRVPSIDIPLDEIDDYFYESPDIKDNRICMFCKQLGEGLPLHESRLLYCGQNNWAHTNCALWSAEVFEEIDGSLQNVHSAASRGRLIKCSHCNVKGATVGCNVKNCGEHYHFPCAKQANCTFMQDKTVYCPQHTSEASRKKCQAEKNFEINRSVYVELDRRKKKFVEPSKVQFMIGSLSVKKLGHIVPMFSDHSDAIIPTDFECTRLYWSSKEPWKIVEYKIKTTIQNNNYCHGTDFGRNFTVDHTLNSSAVSWGLTQISKWHSSLNNDDQEAEPMPSTSGFQREKTMKQLLEAVGGPGDDTNDEEPQNNNDLLPQEIKDAIFEDIPHDILDGISMLDILPKLMTYDDLIAMDLKNENNFNAEILKEVGGVSSSGSSSNSSNATGGSKDDDMEVDEDDINEAIMKCSGELSNDGWMKSISQPGIEDALLSAIKQPSSSRDLKRSKSDILSRAVVGGRVAGQRSGSFSWNSKLESTAAVVAKRRKISKLADVLSLGRIKDEPSGSMLERRKSLPNEEFTWSATKKSAGECLSEGMNVFEKLKISQLDGMDDFCGDSVDMKIYSSNMIEAPVKCDRCHATYRNQESYQRHLNSCEVLSTSESDSETRSPRLLSPEQQQAQVTNQFGAGTFILPQTSSAQTITTDMYGNINQNQATNPTISVISGLNNQTINLNNLNNQAIISNIPASMPITINQLPSGIPIQTSAGTQQIPIQGTLSNLGGNMIISNQGQIFAQPVNFQQSLDNQQGFVQNKQRFIQPAPANQLPQTISIGNNLVNTGNTINMLPQQQQIISIGPNGQPQILTVTAPQHQQQQTSLIQNTPKKQMMFPTVSPKKQVISKISHGPTPIKAKKANPTSTVTSSKNTIHIKKQEPIAIQQAPTPQPQHIQTIAQPVSAQQQQQIQLINTSYPLIRPASAATPQQATTTSGNPIIFQQPNQPIIVQQVGGNQISYVADQNPVQYLAPTNVLTQNGFAMTTAGDGTLAAATNNILIPNGAGGYSMIPASALQLAAPQPQVIGTIIQPQATTIQCGMMSTEQMVLGAAATPTLEMVTDPTSGCMYLTSPPVYYGLETIVQNTVMSSQQFVSTAAMQGVLSQNSSFSATTTQVFQASKIEPIVEVPTGYVVLNNDGTTTQQSLAPMQLQTSSGLIQQAQIQPSPVTTLAPQTQQLQATVTTSQPTPIQAWKIEPQATVVQQQQPPPAQTTIMNPIKSTTTVKNIIPKSQSQLVNKVMPNTLIKSSPDQVSTSMGLHKINLQSAASGAVYTTTATMTTTTKVSNVIKPITKTINQNKPKIVAKPVKQKSLLLSPPHTPTLQSLQLNQQQTVQHVQQFNLPVSVSSQPQMVPVKPSINSEMISQPITSTTSKIATSQMKNTIDFIPTGQPVKSNSDRNSLLKKPETKPFSRNVSSTTFPASQQQQQQSIQINAIPTAVYNHDIQHHQQQKSLHPQIDNKKKPSQITMSIATTSSSPVSSIPGSVSMSNSSITITPTQTASITLPMAPYPMPLYSNIPTNVVNPIQQSVNNSNSNTNTATGTVQNRPTNRVLPMQATAILPKSPEVPQTPPPLKIPNALPDKIDEISIIPSHTFSPEPPPTLNQSPGLKIGSEKQLKEPRLEIEIKPIEIGQVLPPSEDRRFNALDTPPPLTTEEPPTFQLSLNIDQNGSLIPMSTVDAMDTVTSSTSPSFAPTIAEIEIKPVLQTPEPMVTTTTQLEMDAKCEQLLTETEEMLAETMQEDPLDVRSVDSSSMNDESESPEIKNKISEILDNLEQQTNEEDGFSECKESDSSELLLKIEETSGLDGSSSSLKSQEEQQLVDELNQELQASAHASPAASSHVSELIIPPIFESDPKKDDDSGYDADHKENLDPVTNMSSRPPSSNSNLLTGSESHSEELVKQKSGPLMSIRPPKTNSPKLLYEIQSQDGFTYKSTSIVEIWDKLFEAVQTARKAHGLQPLPEGQLEEMAGVQMLGLKTNAIRYLLEQLPGVEKCSQYQPQYHKKLSADGSSNGTAPVASIYADYFDDIKENPYGAARCEPYSSRSEYDMFSWLASRHRKQPMPVVAQSIDDTVIPRRGSGSNLPMAMRYRTLKETSKESVGVYRSHIHGRGLFCNRDIEAGEMVIEYAGELIRSTLTDKRERYYDGRGIGCYMFKIDEHFVVDATMRGNAARFINHSCEPNCYSKVVDILGHKHIIIFALRRIVQGEELTYDYKFPFEDVKIPCSCGSKKCRKYLN</sequence>
<evidence type="ECO:0000256" key="5">
    <source>
        <dbReference type="ARBA" id="ARBA00022723"/>
    </source>
</evidence>
<feature type="compositionally biased region" description="Low complexity" evidence="16">
    <location>
        <begin position="476"/>
        <end position="492"/>
    </location>
</feature>
<evidence type="ECO:0000256" key="6">
    <source>
        <dbReference type="ARBA" id="ARBA00022737"/>
    </source>
</evidence>
<evidence type="ECO:0000256" key="2">
    <source>
        <dbReference type="ARBA" id="ARBA00022603"/>
    </source>
</evidence>
<dbReference type="Gene3D" id="2.170.270.10">
    <property type="entry name" value="SET domain"/>
    <property type="match status" value="1"/>
</dbReference>
<dbReference type="CDD" id="cd15489">
    <property type="entry name" value="PHD_SF"/>
    <property type="match status" value="1"/>
</dbReference>
<feature type="region of interest" description="Disordered" evidence="16">
    <location>
        <begin position="3483"/>
        <end position="3502"/>
    </location>
</feature>
<keyword evidence="9" id="KW-0156">Chromatin regulator</keyword>
<dbReference type="Pfam" id="PF05965">
    <property type="entry name" value="FYRC"/>
    <property type="match status" value="1"/>
</dbReference>
<dbReference type="PANTHER" id="PTHR45838">
    <property type="entry name" value="HISTONE-LYSINE-N-METHYLTRANSFERASE 2 KMT2 FAMILY MEMBER"/>
    <property type="match status" value="1"/>
</dbReference>
<accession>A0ABM1ZPU2</accession>
<dbReference type="InterPro" id="IPR003616">
    <property type="entry name" value="Post-SET_dom"/>
</dbReference>
<evidence type="ECO:0000256" key="3">
    <source>
        <dbReference type="ARBA" id="ARBA00022679"/>
    </source>
</evidence>
<feature type="compositionally biased region" description="Polar residues" evidence="16">
    <location>
        <begin position="3092"/>
        <end position="3103"/>
    </location>
</feature>
<dbReference type="PROSITE" id="PS51543">
    <property type="entry name" value="FYRC"/>
    <property type="match status" value="1"/>
</dbReference>
<evidence type="ECO:0000256" key="16">
    <source>
        <dbReference type="SAM" id="MobiDB-lite"/>
    </source>
</evidence>
<proteinExistence type="predicted"/>
<feature type="compositionally biased region" description="Basic and acidic residues" evidence="16">
    <location>
        <begin position="505"/>
        <end position="514"/>
    </location>
</feature>
<dbReference type="Gene3D" id="3.30.160.360">
    <property type="match status" value="2"/>
</dbReference>
<feature type="domain" description="Post-SET" evidence="19">
    <location>
        <begin position="3901"/>
        <end position="3917"/>
    </location>
</feature>
<dbReference type="PROSITE" id="PS50016">
    <property type="entry name" value="ZF_PHD_2"/>
    <property type="match status" value="3"/>
</dbReference>
<dbReference type="GeneID" id="109416761"/>
<evidence type="ECO:0000256" key="1">
    <source>
        <dbReference type="ARBA" id="ARBA00004123"/>
    </source>
</evidence>
<dbReference type="PANTHER" id="PTHR45838:SF4">
    <property type="entry name" value="HISTONE-LYSINE N-METHYLTRANSFERASE TRITHORAX"/>
    <property type="match status" value="1"/>
</dbReference>
<keyword evidence="4" id="KW-0949">S-adenosyl-L-methionine</keyword>
<feature type="compositionally biased region" description="Acidic residues" evidence="16">
    <location>
        <begin position="93"/>
        <end position="103"/>
    </location>
</feature>
<evidence type="ECO:0000259" key="18">
    <source>
        <dbReference type="PROSITE" id="PS50280"/>
    </source>
</evidence>
<feature type="region of interest" description="Disordered" evidence="16">
    <location>
        <begin position="25"/>
        <end position="297"/>
    </location>
</feature>
<dbReference type="PROSITE" id="PS51805">
    <property type="entry name" value="EPHD"/>
    <property type="match status" value="1"/>
</dbReference>
<feature type="compositionally biased region" description="Low complexity" evidence="16">
    <location>
        <begin position="3483"/>
        <end position="3494"/>
    </location>
</feature>
<feature type="compositionally biased region" description="Low complexity" evidence="16">
    <location>
        <begin position="2064"/>
        <end position="2080"/>
    </location>
</feature>
<dbReference type="Gene3D" id="3.30.40.10">
    <property type="entry name" value="Zinc/RING finger domain, C3HC4 (zinc finger)"/>
    <property type="match status" value="3"/>
</dbReference>
<feature type="region of interest" description="Disordered" evidence="16">
    <location>
        <begin position="3419"/>
        <end position="3446"/>
    </location>
</feature>
<dbReference type="InterPro" id="IPR001214">
    <property type="entry name" value="SET_dom"/>
</dbReference>